<dbReference type="EMBL" id="DSQF01000012">
    <property type="protein sequence ID" value="HGZ43086.1"/>
    <property type="molecule type" value="Genomic_DNA"/>
</dbReference>
<sequence>MTKTPLTSADERALCDAVVRSGDERAFRELYRRHTPAIYQLVLRMLAGAAHDAEDVVQETWIRAVRQLGRFRWESSLRTWLCAIALNQAREVLRRRGRAPATEPVEDAPLRAPAAKDSERIDLERAIARLPDGYRTVLVLHDVEGYTHEEIGRCLDIAVGTSKSQLFDARRAMRALLQRSPEARHA</sequence>
<dbReference type="PANTHER" id="PTHR43133:SF46">
    <property type="entry name" value="RNA POLYMERASE SIGMA-70 FACTOR ECF SUBFAMILY"/>
    <property type="match status" value="1"/>
</dbReference>
<evidence type="ECO:0000256" key="2">
    <source>
        <dbReference type="ARBA" id="ARBA00023015"/>
    </source>
</evidence>
<dbReference type="InterPro" id="IPR014284">
    <property type="entry name" value="RNA_pol_sigma-70_dom"/>
</dbReference>
<evidence type="ECO:0000256" key="4">
    <source>
        <dbReference type="ARBA" id="ARBA00023163"/>
    </source>
</evidence>
<dbReference type="GO" id="GO:0016987">
    <property type="term" value="F:sigma factor activity"/>
    <property type="evidence" value="ECO:0007669"/>
    <property type="project" value="UniProtKB-KW"/>
</dbReference>
<dbReference type="Pfam" id="PF04542">
    <property type="entry name" value="Sigma70_r2"/>
    <property type="match status" value="1"/>
</dbReference>
<keyword evidence="3" id="KW-0731">Sigma factor</keyword>
<dbReference type="CDD" id="cd06171">
    <property type="entry name" value="Sigma70_r4"/>
    <property type="match status" value="1"/>
</dbReference>
<dbReference type="NCBIfam" id="TIGR02937">
    <property type="entry name" value="sigma70-ECF"/>
    <property type="match status" value="1"/>
</dbReference>
<dbReference type="PANTHER" id="PTHR43133">
    <property type="entry name" value="RNA POLYMERASE ECF-TYPE SIGMA FACTO"/>
    <property type="match status" value="1"/>
</dbReference>
<evidence type="ECO:0000256" key="3">
    <source>
        <dbReference type="ARBA" id="ARBA00023082"/>
    </source>
</evidence>
<dbReference type="Pfam" id="PF08281">
    <property type="entry name" value="Sigma70_r4_2"/>
    <property type="match status" value="1"/>
</dbReference>
<keyword evidence="2" id="KW-0805">Transcription regulation</keyword>
<protein>
    <submittedName>
        <fullName evidence="7">RNA polymerase sigma factor</fullName>
    </submittedName>
</protein>
<keyword evidence="4" id="KW-0804">Transcription</keyword>
<gene>
    <name evidence="7" type="ORF">ENR23_06625</name>
</gene>
<dbReference type="InterPro" id="IPR013324">
    <property type="entry name" value="RNA_pol_sigma_r3/r4-like"/>
</dbReference>
<proteinExistence type="inferred from homology"/>
<dbReference type="AlphaFoldDB" id="A0A832MLS2"/>
<comment type="caution">
    <text evidence="7">The sequence shown here is derived from an EMBL/GenBank/DDBJ whole genome shotgun (WGS) entry which is preliminary data.</text>
</comment>
<comment type="similarity">
    <text evidence="1">Belongs to the sigma-70 factor family. ECF subfamily.</text>
</comment>
<dbReference type="SUPFAM" id="SSF88659">
    <property type="entry name" value="Sigma3 and sigma4 domains of RNA polymerase sigma factors"/>
    <property type="match status" value="1"/>
</dbReference>
<organism evidence="7">
    <name type="scientific">Eiseniibacteriota bacterium</name>
    <dbReference type="NCBI Taxonomy" id="2212470"/>
    <lineage>
        <taxon>Bacteria</taxon>
        <taxon>Candidatus Eiseniibacteriota</taxon>
    </lineage>
</organism>
<evidence type="ECO:0000256" key="1">
    <source>
        <dbReference type="ARBA" id="ARBA00010641"/>
    </source>
</evidence>
<dbReference type="SUPFAM" id="SSF88946">
    <property type="entry name" value="Sigma2 domain of RNA polymerase sigma factors"/>
    <property type="match status" value="1"/>
</dbReference>
<dbReference type="GO" id="GO:0006352">
    <property type="term" value="P:DNA-templated transcription initiation"/>
    <property type="evidence" value="ECO:0007669"/>
    <property type="project" value="InterPro"/>
</dbReference>
<dbReference type="InterPro" id="IPR036388">
    <property type="entry name" value="WH-like_DNA-bd_sf"/>
</dbReference>
<name>A0A832MLS2_UNCEI</name>
<evidence type="ECO:0000259" key="6">
    <source>
        <dbReference type="Pfam" id="PF08281"/>
    </source>
</evidence>
<feature type="domain" description="RNA polymerase sigma-70 region 2" evidence="5">
    <location>
        <begin position="30"/>
        <end position="98"/>
    </location>
</feature>
<evidence type="ECO:0000313" key="7">
    <source>
        <dbReference type="EMBL" id="HGZ43086.1"/>
    </source>
</evidence>
<dbReference type="InterPro" id="IPR007627">
    <property type="entry name" value="RNA_pol_sigma70_r2"/>
</dbReference>
<dbReference type="Gene3D" id="1.10.10.10">
    <property type="entry name" value="Winged helix-like DNA-binding domain superfamily/Winged helix DNA-binding domain"/>
    <property type="match status" value="1"/>
</dbReference>
<evidence type="ECO:0000259" key="5">
    <source>
        <dbReference type="Pfam" id="PF04542"/>
    </source>
</evidence>
<accession>A0A832MLS2</accession>
<dbReference type="Gene3D" id="1.10.1740.10">
    <property type="match status" value="1"/>
</dbReference>
<dbReference type="InterPro" id="IPR013325">
    <property type="entry name" value="RNA_pol_sigma_r2"/>
</dbReference>
<dbReference type="GO" id="GO:0003677">
    <property type="term" value="F:DNA binding"/>
    <property type="evidence" value="ECO:0007669"/>
    <property type="project" value="InterPro"/>
</dbReference>
<reference evidence="7" key="1">
    <citation type="journal article" date="2020" name="mSystems">
        <title>Genome- and Community-Level Interaction Insights into Carbon Utilization and Element Cycling Functions of Hydrothermarchaeota in Hydrothermal Sediment.</title>
        <authorList>
            <person name="Zhou Z."/>
            <person name="Liu Y."/>
            <person name="Xu W."/>
            <person name="Pan J."/>
            <person name="Luo Z.H."/>
            <person name="Li M."/>
        </authorList>
    </citation>
    <scope>NUCLEOTIDE SEQUENCE [LARGE SCALE GENOMIC DNA]</scope>
    <source>
        <strain evidence="7">SpSt-381</strain>
    </source>
</reference>
<dbReference type="InterPro" id="IPR013249">
    <property type="entry name" value="RNA_pol_sigma70_r4_t2"/>
</dbReference>
<dbReference type="InterPro" id="IPR039425">
    <property type="entry name" value="RNA_pol_sigma-70-like"/>
</dbReference>
<feature type="domain" description="RNA polymerase sigma factor 70 region 4 type 2" evidence="6">
    <location>
        <begin position="122"/>
        <end position="173"/>
    </location>
</feature>